<dbReference type="Proteomes" id="UP000181870">
    <property type="component" value="Unassembled WGS sequence"/>
</dbReference>
<dbReference type="Gene3D" id="3.40.50.2000">
    <property type="entry name" value="Glycogen Phosphorylase B"/>
    <property type="match status" value="3"/>
</dbReference>
<dbReference type="Pfam" id="PF13692">
    <property type="entry name" value="Glyco_trans_1_4"/>
    <property type="match status" value="1"/>
</dbReference>
<proteinExistence type="predicted"/>
<accession>A0A1G8BWC0</accession>
<keyword evidence="2" id="KW-0808">Transferase</keyword>
<dbReference type="InterPro" id="IPR028098">
    <property type="entry name" value="Glyco_trans_4-like_N"/>
</dbReference>
<name>A0A1G8BWC0_BACOV</name>
<organism evidence="2 3">
    <name type="scientific">Bacteroides ovatus</name>
    <dbReference type="NCBI Taxonomy" id="28116"/>
    <lineage>
        <taxon>Bacteria</taxon>
        <taxon>Pseudomonadati</taxon>
        <taxon>Bacteroidota</taxon>
        <taxon>Bacteroidia</taxon>
        <taxon>Bacteroidales</taxon>
        <taxon>Bacteroidaceae</taxon>
        <taxon>Bacteroides</taxon>
    </lineage>
</organism>
<dbReference type="AlphaFoldDB" id="A0A1G8BWC0"/>
<dbReference type="PANTHER" id="PTHR45947">
    <property type="entry name" value="SULFOQUINOVOSYL TRANSFERASE SQD2"/>
    <property type="match status" value="1"/>
</dbReference>
<dbReference type="PANTHER" id="PTHR45947:SF15">
    <property type="entry name" value="TEICHURONIC ACID BIOSYNTHESIS GLYCOSYLTRANSFERASE TUAC-RELATED"/>
    <property type="match status" value="1"/>
</dbReference>
<evidence type="ECO:0000313" key="2">
    <source>
        <dbReference type="EMBL" id="SDH37448.1"/>
    </source>
</evidence>
<evidence type="ECO:0000259" key="1">
    <source>
        <dbReference type="Pfam" id="PF13439"/>
    </source>
</evidence>
<gene>
    <name evidence="2" type="ORF">SAMN05192582_10057</name>
</gene>
<dbReference type="GO" id="GO:0016757">
    <property type="term" value="F:glycosyltransferase activity"/>
    <property type="evidence" value="ECO:0007669"/>
    <property type="project" value="UniProtKB-ARBA"/>
</dbReference>
<evidence type="ECO:0000313" key="3">
    <source>
        <dbReference type="Proteomes" id="UP000181870"/>
    </source>
</evidence>
<dbReference type="RefSeq" id="WP_074635990.1">
    <property type="nucleotide sequence ID" value="NZ_FNDO01000005.1"/>
</dbReference>
<dbReference type="Pfam" id="PF13439">
    <property type="entry name" value="Glyco_transf_4"/>
    <property type="match status" value="1"/>
</dbReference>
<dbReference type="EMBL" id="FNDO01000005">
    <property type="protein sequence ID" value="SDH37448.1"/>
    <property type="molecule type" value="Genomic_DNA"/>
</dbReference>
<feature type="domain" description="Glycosyltransferase subfamily 4-like N-terminal" evidence="1">
    <location>
        <begin position="35"/>
        <end position="138"/>
    </location>
</feature>
<dbReference type="InterPro" id="IPR050194">
    <property type="entry name" value="Glycosyltransferase_grp1"/>
</dbReference>
<reference evidence="2 3" key="1">
    <citation type="submission" date="2016-10" db="EMBL/GenBank/DDBJ databases">
        <authorList>
            <person name="de Groot N.N."/>
        </authorList>
    </citation>
    <scope>NUCLEOTIDE SEQUENCE [LARGE SCALE GENOMIC DNA]</scope>
    <source>
        <strain evidence="2 3">NLAE-zl-C57</strain>
    </source>
</reference>
<sequence length="307" mass="34328">MNILIVANSNTGHFAPFVVEQVEAIKSYGVNVEYFGVIGKGIKGYLKNIIKLNAKIKEFKPDIIHAHYGLCGLLANIQRSIPVVTTYHGSDINIPNVKQLSQIAIRLSKFNIFVSEKTKNLVKSRSNSELIPCGINLNLYGNLSRSIVRKKYHFPETEKLVLFAGAFDNQVKNSKLAKEAISLLPKVRLVELKGYTRSQVMELMYASDVFFMTSFTEGSPQVIKEAMACCRPIVSTDVGDVRWVMGDTNGCYICSYDSQDCADKIKQALEFSENNNQTNGCKRIEALGLDNKIVAKKIIEIYNNIIK</sequence>
<dbReference type="SUPFAM" id="SSF53756">
    <property type="entry name" value="UDP-Glycosyltransferase/glycogen phosphorylase"/>
    <property type="match status" value="1"/>
</dbReference>
<protein>
    <submittedName>
        <fullName evidence="2">Glycosyltransferase involved in cell wall bisynthesis</fullName>
    </submittedName>
</protein>